<gene>
    <name evidence="1" type="ORF">HNQ34_002541</name>
</gene>
<name>A0A7W8MXA0_9BACL</name>
<protein>
    <submittedName>
        <fullName evidence="1">Uncharacterized protein</fullName>
    </submittedName>
</protein>
<dbReference type="Proteomes" id="UP000520011">
    <property type="component" value="Unassembled WGS sequence"/>
</dbReference>
<dbReference type="AlphaFoldDB" id="A0A7W8MXA0"/>
<evidence type="ECO:0000313" key="1">
    <source>
        <dbReference type="EMBL" id="MBB5325440.1"/>
    </source>
</evidence>
<feature type="non-terminal residue" evidence="1">
    <location>
        <position position="33"/>
    </location>
</feature>
<comment type="caution">
    <text evidence="1">The sequence shown here is derived from an EMBL/GenBank/DDBJ whole genome shotgun (WGS) entry which is preliminary data.</text>
</comment>
<dbReference type="EMBL" id="JACHEP010000015">
    <property type="protein sequence ID" value="MBB5325440.1"/>
    <property type="molecule type" value="Genomic_DNA"/>
</dbReference>
<reference evidence="1 2" key="1">
    <citation type="submission" date="2020-08" db="EMBL/GenBank/DDBJ databases">
        <title>Genomic Encyclopedia of Type Strains, Phase IV (KMG-IV): sequencing the most valuable type-strain genomes for metagenomic binning, comparative biology and taxonomic classification.</title>
        <authorList>
            <person name="Goeker M."/>
        </authorList>
    </citation>
    <scope>NUCLEOTIDE SEQUENCE [LARGE SCALE GENOMIC DNA]</scope>
    <source>
        <strain evidence="1 2">DSM 16325</strain>
    </source>
</reference>
<evidence type="ECO:0000313" key="2">
    <source>
        <dbReference type="Proteomes" id="UP000520011"/>
    </source>
</evidence>
<proteinExistence type="predicted"/>
<keyword evidence="2" id="KW-1185">Reference proteome</keyword>
<accession>A0A7W8MXA0</accession>
<sequence length="33" mass="3455">MAMPKNMFFNAHHSPVGAFASFTLGFPGKSGGL</sequence>
<organism evidence="1 2">
    <name type="scientific">Anoxybacteroides tepidamans</name>
    <dbReference type="NCBI Taxonomy" id="265948"/>
    <lineage>
        <taxon>Bacteria</taxon>
        <taxon>Bacillati</taxon>
        <taxon>Bacillota</taxon>
        <taxon>Bacilli</taxon>
        <taxon>Bacillales</taxon>
        <taxon>Anoxybacillaceae</taxon>
        <taxon>Anoxybacteroides</taxon>
    </lineage>
</organism>